<dbReference type="PANTHER" id="PTHR31836">
    <property type="match status" value="1"/>
</dbReference>
<organism evidence="4 5">
    <name type="scientific">Cyclocybe aegerita</name>
    <name type="common">Black poplar mushroom</name>
    <name type="synonym">Agrocybe aegerita</name>
    <dbReference type="NCBI Taxonomy" id="1973307"/>
    <lineage>
        <taxon>Eukaryota</taxon>
        <taxon>Fungi</taxon>
        <taxon>Dikarya</taxon>
        <taxon>Basidiomycota</taxon>
        <taxon>Agaricomycotina</taxon>
        <taxon>Agaricomycetes</taxon>
        <taxon>Agaricomycetidae</taxon>
        <taxon>Agaricales</taxon>
        <taxon>Agaricineae</taxon>
        <taxon>Bolbitiaceae</taxon>
        <taxon>Cyclocybe</taxon>
    </lineage>
</organism>
<dbReference type="Proteomes" id="UP000467700">
    <property type="component" value="Unassembled WGS sequence"/>
</dbReference>
<comment type="caution">
    <text evidence="4">The sequence shown here is derived from an EMBL/GenBank/DDBJ whole genome shotgun (WGS) entry which is preliminary data.</text>
</comment>
<feature type="compositionally biased region" description="Pro residues" evidence="2">
    <location>
        <begin position="165"/>
        <end position="181"/>
    </location>
</feature>
<feature type="region of interest" description="Disordered" evidence="2">
    <location>
        <begin position="146"/>
        <end position="224"/>
    </location>
</feature>
<reference evidence="4 5" key="1">
    <citation type="submission" date="2020-01" db="EMBL/GenBank/DDBJ databases">
        <authorList>
            <person name="Gupta K D."/>
        </authorList>
    </citation>
    <scope>NUCLEOTIDE SEQUENCE [LARGE SCALE GENOMIC DNA]</scope>
</reference>
<dbReference type="CDD" id="cd22191">
    <property type="entry name" value="DPBB_RlpA_EXP_N-like"/>
    <property type="match status" value="1"/>
</dbReference>
<dbReference type="InterPro" id="IPR051477">
    <property type="entry name" value="Expansin_CellWall"/>
</dbReference>
<protein>
    <submittedName>
        <fullName evidence="4">Uncharacterized protein</fullName>
    </submittedName>
</protein>
<feature type="chain" id="PRO_5035850866" evidence="3">
    <location>
        <begin position="21"/>
        <end position="271"/>
    </location>
</feature>
<evidence type="ECO:0000256" key="1">
    <source>
        <dbReference type="ARBA" id="ARBA00022729"/>
    </source>
</evidence>
<dbReference type="PANTHER" id="PTHR31836:SF28">
    <property type="entry name" value="SRCR DOMAIN-CONTAINING PROTEIN-RELATED"/>
    <property type="match status" value="1"/>
</dbReference>
<proteinExistence type="predicted"/>
<dbReference type="InterPro" id="IPR036908">
    <property type="entry name" value="RlpA-like_sf"/>
</dbReference>
<dbReference type="AlphaFoldDB" id="A0A8S0WTQ8"/>
<keyword evidence="5" id="KW-1185">Reference proteome</keyword>
<dbReference type="EMBL" id="CACVBS010000048">
    <property type="protein sequence ID" value="CAA7265416.1"/>
    <property type="molecule type" value="Genomic_DNA"/>
</dbReference>
<feature type="compositionally biased region" description="Low complexity" evidence="2">
    <location>
        <begin position="182"/>
        <end position="223"/>
    </location>
</feature>
<evidence type="ECO:0000313" key="4">
    <source>
        <dbReference type="EMBL" id="CAA7265416.1"/>
    </source>
</evidence>
<evidence type="ECO:0000256" key="3">
    <source>
        <dbReference type="SAM" id="SignalP"/>
    </source>
</evidence>
<sequence length="271" mass="28263">MFAKLLSLSLLSLLPITAFASHGNPLLNRHHEIAKRAEGHVDLFKRVSNSKWSYYNVQTGNAGSCGKYHVNSDFTVAMNAVQMNSGLCFKTIRLSYGGKTTTATISDTCPGCPWGGLDLTEGLFAFFAPHSVGIIYGEWDFTDAAPAPPPAPTTTKRRTTTSTWTPPPTTTWVPPPPPPAPTTTSSSTRRSSSRVSSSTTSRASSSSLSSSSSSTSSAAPTSSINYSSGAASGLAVPTGSLQRTPGQTSNLADLNQVFIQVGGVVAAGAQV</sequence>
<name>A0A8S0WTQ8_CYCAE</name>
<keyword evidence="1 3" id="KW-0732">Signal</keyword>
<dbReference type="OrthoDB" id="623670at2759"/>
<feature type="signal peptide" evidence="3">
    <location>
        <begin position="1"/>
        <end position="20"/>
    </location>
</feature>
<dbReference type="SUPFAM" id="SSF50685">
    <property type="entry name" value="Barwin-like endoglucanases"/>
    <property type="match status" value="1"/>
</dbReference>
<evidence type="ECO:0000313" key="5">
    <source>
        <dbReference type="Proteomes" id="UP000467700"/>
    </source>
</evidence>
<accession>A0A8S0WTQ8</accession>
<dbReference type="Gene3D" id="2.40.40.10">
    <property type="entry name" value="RlpA-like domain"/>
    <property type="match status" value="1"/>
</dbReference>
<evidence type="ECO:0000256" key="2">
    <source>
        <dbReference type="SAM" id="MobiDB-lite"/>
    </source>
</evidence>
<gene>
    <name evidence="4" type="ORF">AAE3_LOCUS7598</name>
</gene>